<feature type="compositionally biased region" description="Basic and acidic residues" evidence="1">
    <location>
        <begin position="87"/>
        <end position="103"/>
    </location>
</feature>
<dbReference type="AlphaFoldDB" id="A0AAF0DDT7"/>
<evidence type="ECO:0000313" key="2">
    <source>
        <dbReference type="EMBL" id="WEW56672.1"/>
    </source>
</evidence>
<gene>
    <name evidence="2" type="ORF">PRK78_002120</name>
</gene>
<protein>
    <submittedName>
        <fullName evidence="2">Uncharacterized protein</fullName>
    </submittedName>
</protein>
<sequence length="103" mass="11308">MEADCIPQQMASTEQLGIKLAVDEDGQRLRVMPIKAAQDPQYGRSCLVGGRQLFGGGTKIELKLNARLKPLLKIQTTHSITSTNLRAEPEDMGREDHCSQGSE</sequence>
<feature type="region of interest" description="Disordered" evidence="1">
    <location>
        <begin position="82"/>
        <end position="103"/>
    </location>
</feature>
<name>A0AAF0DDT7_9EURO</name>
<evidence type="ECO:0000256" key="1">
    <source>
        <dbReference type="SAM" id="MobiDB-lite"/>
    </source>
</evidence>
<keyword evidence="3" id="KW-1185">Reference proteome</keyword>
<dbReference type="Proteomes" id="UP001219355">
    <property type="component" value="Chromosome 1"/>
</dbReference>
<accession>A0AAF0DDT7</accession>
<dbReference type="EMBL" id="CP120627">
    <property type="protein sequence ID" value="WEW56672.1"/>
    <property type="molecule type" value="Genomic_DNA"/>
</dbReference>
<proteinExistence type="predicted"/>
<reference evidence="2" key="1">
    <citation type="submission" date="2023-03" db="EMBL/GenBank/DDBJ databases">
        <title>Emydomyces testavorans Genome Sequence.</title>
        <authorList>
            <person name="Hoyer L."/>
        </authorList>
    </citation>
    <scope>NUCLEOTIDE SEQUENCE</scope>
    <source>
        <strain evidence="2">16-2883</strain>
    </source>
</reference>
<organism evidence="2 3">
    <name type="scientific">Emydomyces testavorans</name>
    <dbReference type="NCBI Taxonomy" id="2070801"/>
    <lineage>
        <taxon>Eukaryota</taxon>
        <taxon>Fungi</taxon>
        <taxon>Dikarya</taxon>
        <taxon>Ascomycota</taxon>
        <taxon>Pezizomycotina</taxon>
        <taxon>Eurotiomycetes</taxon>
        <taxon>Eurotiomycetidae</taxon>
        <taxon>Onygenales</taxon>
        <taxon>Nannizziopsiaceae</taxon>
        <taxon>Emydomyces</taxon>
    </lineage>
</organism>
<evidence type="ECO:0000313" key="3">
    <source>
        <dbReference type="Proteomes" id="UP001219355"/>
    </source>
</evidence>